<dbReference type="Gene3D" id="3.40.1080.10">
    <property type="entry name" value="Glutaconate Coenzyme A-transferase"/>
    <property type="match status" value="1"/>
</dbReference>
<protein>
    <submittedName>
        <fullName evidence="1">Malonate decarboxylase alpha subunit</fullName>
    </submittedName>
</protein>
<dbReference type="PANTHER" id="PTHR43293">
    <property type="entry name" value="ACETATE COA-TRANSFERASE YDIF"/>
    <property type="match status" value="1"/>
</dbReference>
<dbReference type="Proteomes" id="UP000076023">
    <property type="component" value="Unassembled WGS sequence"/>
</dbReference>
<dbReference type="OrthoDB" id="5481335at2"/>
<dbReference type="STRING" id="690879.TSACC_22021"/>
<proteinExistence type="predicted"/>
<dbReference type="InParanoid" id="A0A146G9R8"/>
<reference evidence="2" key="1">
    <citation type="journal article" date="2017" name="Genome Announc.">
        <title>Draft Genome Sequence of Terrimicrobium sacchariphilum NM-5T, a Facultative Anaerobic Soil Bacterium of the Class Spartobacteria.</title>
        <authorList>
            <person name="Qiu Y.L."/>
            <person name="Tourlousse D.M."/>
            <person name="Matsuura N."/>
            <person name="Ohashi A."/>
            <person name="Sekiguchi Y."/>
        </authorList>
    </citation>
    <scope>NUCLEOTIDE SEQUENCE [LARGE SCALE GENOMIC DNA]</scope>
    <source>
        <strain evidence="2">NM-5</strain>
    </source>
</reference>
<gene>
    <name evidence="1" type="ORF">TSACC_22021</name>
</gene>
<dbReference type="EMBL" id="BDCO01000002">
    <property type="protein sequence ID" value="GAT33604.1"/>
    <property type="molecule type" value="Genomic_DNA"/>
</dbReference>
<keyword evidence="2" id="KW-1185">Reference proteome</keyword>
<dbReference type="InterPro" id="IPR005777">
    <property type="entry name" value="MadA"/>
</dbReference>
<comment type="caution">
    <text evidence="1">The sequence shown here is derived from an EMBL/GenBank/DDBJ whole genome shotgun (WGS) entry which is preliminary data.</text>
</comment>
<sequence length="545" mass="59458">MSSPDKVARRKEKLERVAKVFGPGKVIPAARTVEFLELILSPGDRVVHEGDNQKQGDFLAEKLAQVDPKKVNGLKLAVSCIGLPEHLDLFENGIAEVVDFAYAGPQGGRLAELVGKGTVKIGAVHTYVELYARYFAELRPDVACLVAIDADAQGNLYTGSNTEETPALVEATAFGGGIVVVQANELTDSLRRVDIPGEWVDFVIESPKPFHLEALFTKDPALLDETRILMAMMAMKAIYQKYLPKVLNHGVGFNTAAIELLLPTYGEELGLKGKACTHWALNPHPTMIPAIESGFVEAIACIGGEVGMEDYVASKPDIFPLGRDGSLRSNRFYGQMAGHFADMFVGATLQIDPFGNSSTVTADRLAGFGGAPNFGAENRARRHLSEAFLRAGAEAHAGDYMPQGRKLVVQMVETFQGANKPTFVERLEAWDAMKTAGFEVPPVMIYGDDVSHIVTEEGVANLLLCRTMEEREQAVRGVAGFTPVGLKRDHAMVASLRDRGVIQRAEDLGIRKSDVSRDRLAARNIHDLVRWSGGLYNPPSRFRNW</sequence>
<dbReference type="GO" id="GO:0016740">
    <property type="term" value="F:transferase activity"/>
    <property type="evidence" value="ECO:0007669"/>
    <property type="project" value="InterPro"/>
</dbReference>
<dbReference type="Pfam" id="PF16957">
    <property type="entry name" value="Mal_decarbox_Al"/>
    <property type="match status" value="1"/>
</dbReference>
<name>A0A146G9R8_TERSA</name>
<evidence type="ECO:0000313" key="1">
    <source>
        <dbReference type="EMBL" id="GAT33604.1"/>
    </source>
</evidence>
<dbReference type="SUPFAM" id="SSF100950">
    <property type="entry name" value="NagB/RpiA/CoA transferase-like"/>
    <property type="match status" value="2"/>
</dbReference>
<dbReference type="PANTHER" id="PTHR43293:SF2">
    <property type="entry name" value="MALONATE DECARBOXYLASE ALPHA SUBUNIT"/>
    <property type="match status" value="1"/>
</dbReference>
<accession>A0A146G9R8</accession>
<dbReference type="InterPro" id="IPR037171">
    <property type="entry name" value="NagB/RpiA_transferase-like"/>
</dbReference>
<dbReference type="RefSeq" id="WP_075079319.1">
    <property type="nucleotide sequence ID" value="NZ_BDCO01000002.1"/>
</dbReference>
<dbReference type="AlphaFoldDB" id="A0A146G9R8"/>
<dbReference type="NCBIfam" id="TIGR01110">
    <property type="entry name" value="mdcA"/>
    <property type="match status" value="1"/>
</dbReference>
<organism evidence="1 2">
    <name type="scientific">Terrimicrobium sacchariphilum</name>
    <dbReference type="NCBI Taxonomy" id="690879"/>
    <lineage>
        <taxon>Bacteria</taxon>
        <taxon>Pseudomonadati</taxon>
        <taxon>Verrucomicrobiota</taxon>
        <taxon>Terrimicrobiia</taxon>
        <taxon>Terrimicrobiales</taxon>
        <taxon>Terrimicrobiaceae</taxon>
        <taxon>Terrimicrobium</taxon>
    </lineage>
</organism>
<evidence type="ECO:0000313" key="2">
    <source>
        <dbReference type="Proteomes" id="UP000076023"/>
    </source>
</evidence>